<keyword evidence="3" id="KW-1185">Reference proteome</keyword>
<evidence type="ECO:0000313" key="3">
    <source>
        <dbReference type="Proteomes" id="UP000000370"/>
    </source>
</evidence>
<protein>
    <submittedName>
        <fullName evidence="2">Uncharacterized protein</fullName>
    </submittedName>
</protein>
<dbReference type="OrthoDB" id="2067683at2"/>
<keyword evidence="1" id="KW-0472">Membrane</keyword>
<evidence type="ECO:0000256" key="1">
    <source>
        <dbReference type="SAM" id="Phobius"/>
    </source>
</evidence>
<organism evidence="2 3">
    <name type="scientific">Lachnoclostridium phytofermentans (strain ATCC 700394 / DSM 18823 / ISDg)</name>
    <name type="common">Clostridium phytofermentans</name>
    <dbReference type="NCBI Taxonomy" id="357809"/>
    <lineage>
        <taxon>Bacteria</taxon>
        <taxon>Bacillati</taxon>
        <taxon>Bacillota</taxon>
        <taxon>Clostridia</taxon>
        <taxon>Lachnospirales</taxon>
        <taxon>Lachnospiraceae</taxon>
    </lineage>
</organism>
<gene>
    <name evidence="2" type="ordered locus">Cphy_0427</name>
</gene>
<keyword evidence="1" id="KW-0812">Transmembrane</keyword>
<sequence>MATKETRLDDNAEIYKKREKMTERQKIGEMNTAEKWDYFKQYYFKKLLATLIIIGFVSYLLYEVLSPKPDTVLSVAMVNYPLDEETLTLLENELNELLDVNPETQKILIDTTYDLNNNDYASAEKLSVYSFSGELDLFIAPESQFEKYAFSNSLTPLTDALPTDVYSALSDRLFGCRTRLNDEELPSEAQGPVGVYGIYAEDLPMFKAYKGYMQDPPVIGIIVTSKHSENAVATIRHLYGLDK</sequence>
<feature type="transmembrane region" description="Helical" evidence="1">
    <location>
        <begin position="43"/>
        <end position="62"/>
    </location>
</feature>
<name>A9KHE7_LACP7</name>
<evidence type="ECO:0000313" key="2">
    <source>
        <dbReference type="EMBL" id="ABX40814.1"/>
    </source>
</evidence>
<dbReference type="HOGENOM" id="CLU_1141019_0_0_9"/>
<proteinExistence type="predicted"/>
<keyword evidence="1" id="KW-1133">Transmembrane helix</keyword>
<reference evidence="3" key="1">
    <citation type="submission" date="2007-11" db="EMBL/GenBank/DDBJ databases">
        <title>Complete genome sequence of Clostridium phytofermentans ISDg.</title>
        <authorList>
            <person name="Leschine S.B."/>
            <person name="Warnick T.A."/>
            <person name="Blanchard J.L."/>
            <person name="Schnell D.J."/>
            <person name="Petit E.L."/>
            <person name="LaTouf W.G."/>
            <person name="Copeland A."/>
            <person name="Lucas S."/>
            <person name="Lapidus A."/>
            <person name="Barry K."/>
            <person name="Glavina del Rio T."/>
            <person name="Dalin E."/>
            <person name="Tice H."/>
            <person name="Pitluck S."/>
            <person name="Kiss H."/>
            <person name="Brettin T."/>
            <person name="Bruce D."/>
            <person name="Detter J.C."/>
            <person name="Han C."/>
            <person name="Kuske C."/>
            <person name="Schmutz J."/>
            <person name="Larimer F."/>
            <person name="Land M."/>
            <person name="Hauser L."/>
            <person name="Kyrpides N."/>
            <person name="Kim E.A."/>
            <person name="Richardson P."/>
        </authorList>
    </citation>
    <scope>NUCLEOTIDE SEQUENCE [LARGE SCALE GENOMIC DNA]</scope>
    <source>
        <strain evidence="3">ATCC 700394 / DSM 18823 / ISDg</strain>
    </source>
</reference>
<dbReference type="RefSeq" id="WP_012198457.1">
    <property type="nucleotide sequence ID" value="NC_010001.1"/>
</dbReference>
<dbReference type="KEGG" id="cpy:Cphy_0427"/>
<dbReference type="eggNOG" id="ENOG50337P2">
    <property type="taxonomic scope" value="Bacteria"/>
</dbReference>
<dbReference type="Proteomes" id="UP000000370">
    <property type="component" value="Chromosome"/>
</dbReference>
<accession>A9KHE7</accession>
<dbReference type="EMBL" id="CP000885">
    <property type="protein sequence ID" value="ABX40814.1"/>
    <property type="molecule type" value="Genomic_DNA"/>
</dbReference>
<dbReference type="AlphaFoldDB" id="A9KHE7"/>